<keyword evidence="19" id="KW-0539">Nucleus</keyword>
<keyword evidence="8" id="KW-0747">Spliceosome</keyword>
<evidence type="ECO:0000256" key="12">
    <source>
        <dbReference type="ARBA" id="ARBA00022884"/>
    </source>
</evidence>
<evidence type="ECO:0000256" key="2">
    <source>
        <dbReference type="ARBA" id="ARBA00004286"/>
    </source>
</evidence>
<feature type="compositionally biased region" description="Low complexity" evidence="23">
    <location>
        <begin position="17"/>
        <end position="26"/>
    </location>
</feature>
<sequence>MDDRRVNAEFYEQLQLLQQQQQQQQEEAGEQAGPLIRVDPTDGAEYEWDSQRQAWFPRVTDDLILAFQTNYGNFTPTAAAGEGPSGVSAGVGPGGRGAGPGKEGEGTRGRGVGPRGRGVGPAGRGAGPVGRGAGPKGEKRKGSEAGWFDIEQEKNTNVYVSGLPTDITQEEFEELMSKCGIVVRDPATGNLKCKLYRDSVTDTLKGDGICCYLKRESVELAMRLLDESSLRGCTVKVEAARFALKGDYDASKRRKRSKEERKLLQQQKKQLDWKPERTPGSLRLKHERVVIIHHLFHPSDFQEDPLVLNEISHDLRSESEKFGCVKKVILFDRHPDGVASVSFREAEEADRCVASLHGRWFGGRQLQAETWDGVTDYQVEETSRERDERIKGWEGFLGADGSTNQSRPPEAPATPAANRSEGSPAPPATPAANRSEGSPAPPATPAANRSEGSPAPPATPAANRSEGSPAPPATSAANRSEGSLAEAVGPPANRKADC</sequence>
<dbReference type="Pfam" id="PF00076">
    <property type="entry name" value="RRM_1"/>
    <property type="match status" value="2"/>
</dbReference>
<evidence type="ECO:0000256" key="11">
    <source>
        <dbReference type="ARBA" id="ARBA00022843"/>
    </source>
</evidence>
<dbReference type="SMART" id="SM00361">
    <property type="entry name" value="RRM_1"/>
    <property type="match status" value="1"/>
</dbReference>
<evidence type="ECO:0000256" key="18">
    <source>
        <dbReference type="ARBA" id="ARBA00023204"/>
    </source>
</evidence>
<feature type="region of interest" description="Disordered" evidence="23">
    <location>
        <begin position="17"/>
        <end position="42"/>
    </location>
</feature>
<reference evidence="26" key="1">
    <citation type="submission" date="2025-08" db="UniProtKB">
        <authorList>
            <consortium name="RefSeq"/>
        </authorList>
    </citation>
    <scope>IDENTIFICATION</scope>
    <source>
        <tissue evidence="26">Sperm</tissue>
    </source>
</reference>
<feature type="compositionally biased region" description="Low complexity" evidence="23">
    <location>
        <begin position="79"/>
        <end position="88"/>
    </location>
</feature>
<dbReference type="InterPro" id="IPR003954">
    <property type="entry name" value="RRM_euk-type"/>
</dbReference>
<comment type="similarity">
    <text evidence="3">Belongs to the HTATSF1 family.</text>
</comment>
<keyword evidence="10" id="KW-0227">DNA damage</keyword>
<dbReference type="InterPro" id="IPR034393">
    <property type="entry name" value="TatSF1-like"/>
</dbReference>
<keyword evidence="18" id="KW-0234">DNA repair</keyword>
<feature type="compositionally biased region" description="Gly residues" evidence="23">
    <location>
        <begin position="109"/>
        <end position="135"/>
    </location>
</feature>
<evidence type="ECO:0000256" key="9">
    <source>
        <dbReference type="ARBA" id="ARBA00022737"/>
    </source>
</evidence>
<evidence type="ECO:0000256" key="16">
    <source>
        <dbReference type="ARBA" id="ARBA00023163"/>
    </source>
</evidence>
<dbReference type="SUPFAM" id="SSF54928">
    <property type="entry name" value="RNA-binding domain, RBD"/>
    <property type="match status" value="2"/>
</dbReference>
<dbReference type="GO" id="GO:0005684">
    <property type="term" value="C:U2-type spliceosomal complex"/>
    <property type="evidence" value="ECO:0007669"/>
    <property type="project" value="TreeGrafter"/>
</dbReference>
<dbReference type="KEGG" id="pmrn:116958175"/>
<keyword evidence="11" id="KW-0832">Ubl conjugation</keyword>
<evidence type="ECO:0000313" key="25">
    <source>
        <dbReference type="Proteomes" id="UP001318040"/>
    </source>
</evidence>
<keyword evidence="17" id="KW-0508">mRNA splicing</keyword>
<keyword evidence="5" id="KW-1017">Isopeptide bond</keyword>
<evidence type="ECO:0000259" key="24">
    <source>
        <dbReference type="PROSITE" id="PS50102"/>
    </source>
</evidence>
<feature type="compositionally biased region" description="Basic and acidic residues" evidence="23">
    <location>
        <begin position="381"/>
        <end position="392"/>
    </location>
</feature>
<dbReference type="RefSeq" id="XP_032836562.1">
    <property type="nucleotide sequence ID" value="XM_032980671.1"/>
</dbReference>
<dbReference type="FunFam" id="3.30.70.330:FF:000202">
    <property type="entry name" value="HIV Tat-specific factor 1"/>
    <property type="match status" value="1"/>
</dbReference>
<dbReference type="GO" id="GO:0006281">
    <property type="term" value="P:DNA repair"/>
    <property type="evidence" value="ECO:0007669"/>
    <property type="project" value="UniProtKB-KW"/>
</dbReference>
<evidence type="ECO:0000256" key="3">
    <source>
        <dbReference type="ARBA" id="ARBA00007747"/>
    </source>
</evidence>
<dbReference type="Gene3D" id="3.30.70.330">
    <property type="match status" value="2"/>
</dbReference>
<keyword evidence="12 22" id="KW-0694">RNA-binding</keyword>
<keyword evidence="4" id="KW-0158">Chromosome</keyword>
<protein>
    <recommendedName>
        <fullName evidence="21">17S U2 SnRNP complex component HTATSF1</fullName>
    </recommendedName>
</protein>
<keyword evidence="6" id="KW-0597">Phosphoprotein</keyword>
<evidence type="ECO:0000256" key="15">
    <source>
        <dbReference type="ARBA" id="ARBA00023159"/>
    </source>
</evidence>
<evidence type="ECO:0000313" key="26">
    <source>
        <dbReference type="RefSeq" id="XP_032836562.1"/>
    </source>
</evidence>
<dbReference type="PANTHER" id="PTHR15608:SF0">
    <property type="entry name" value="HIV TAT-SPECIFIC FACTOR 1"/>
    <property type="match status" value="1"/>
</dbReference>
<dbReference type="InterPro" id="IPR034392">
    <property type="entry name" value="TatSF1-like_RRM1"/>
</dbReference>
<keyword evidence="9" id="KW-0677">Repeat</keyword>
<keyword evidence="14" id="KW-0805">Transcription regulation</keyword>
<evidence type="ECO:0000256" key="23">
    <source>
        <dbReference type="SAM" id="MobiDB-lite"/>
    </source>
</evidence>
<feature type="compositionally biased region" description="Gly residues" evidence="23">
    <location>
        <begin position="89"/>
        <end position="101"/>
    </location>
</feature>
<evidence type="ECO:0000256" key="6">
    <source>
        <dbReference type="ARBA" id="ARBA00022553"/>
    </source>
</evidence>
<dbReference type="InterPro" id="IPR000504">
    <property type="entry name" value="RRM_dom"/>
</dbReference>
<keyword evidence="15" id="KW-0010">Activator</keyword>
<evidence type="ECO:0000256" key="20">
    <source>
        <dbReference type="ARBA" id="ARBA00062124"/>
    </source>
</evidence>
<evidence type="ECO:0000256" key="10">
    <source>
        <dbReference type="ARBA" id="ARBA00022763"/>
    </source>
</evidence>
<evidence type="ECO:0000256" key="13">
    <source>
        <dbReference type="ARBA" id="ARBA00022990"/>
    </source>
</evidence>
<comment type="subunit">
    <text evidence="20">Component of the 17S U2 SnRNP complex, a ribonucleoprotein complex that contains small nuclear RNA (snRNA) U2 and a number of specific proteins. Within the 17S U2 SnRNP complex, interacts (via UHM region) directly with SF3B1. Component of a complex which is at least composed of HTATSF1/Tat-SF1, the P-TEFb complex components CDK9 and CCNT1, RNA polymerase II, SUPT5H, and NCL/nucleolin. Interacts with GTF2F2/RAP30 and POLR2A. Interacts with TCERG1/CA150. Interacts with (poly-ADP-ribosylated) RPA1; promoting HTATSF1 recruitment to DNA damage sites. Interacts (when phosphorylated) with TOPBP1; promoting recruitment of TOPBP1 to DNA damage sites during S-phase.</text>
</comment>
<evidence type="ECO:0000256" key="4">
    <source>
        <dbReference type="ARBA" id="ARBA00022454"/>
    </source>
</evidence>
<evidence type="ECO:0000256" key="17">
    <source>
        <dbReference type="ARBA" id="ARBA00023187"/>
    </source>
</evidence>
<dbReference type="CDD" id="cd12281">
    <property type="entry name" value="RRM1_TatSF1_like"/>
    <property type="match status" value="1"/>
</dbReference>
<evidence type="ECO:0000256" key="5">
    <source>
        <dbReference type="ARBA" id="ARBA00022499"/>
    </source>
</evidence>
<dbReference type="CDD" id="cd12282">
    <property type="entry name" value="RRM2_TatSF1_like"/>
    <property type="match status" value="1"/>
</dbReference>
<evidence type="ECO:0000256" key="1">
    <source>
        <dbReference type="ARBA" id="ARBA00004123"/>
    </source>
</evidence>
<dbReference type="InterPro" id="IPR035979">
    <property type="entry name" value="RBD_domain_sf"/>
</dbReference>
<evidence type="ECO:0000256" key="7">
    <source>
        <dbReference type="ARBA" id="ARBA00022664"/>
    </source>
</evidence>
<organism evidence="25 26">
    <name type="scientific">Petromyzon marinus</name>
    <name type="common">Sea lamprey</name>
    <dbReference type="NCBI Taxonomy" id="7757"/>
    <lineage>
        <taxon>Eukaryota</taxon>
        <taxon>Metazoa</taxon>
        <taxon>Chordata</taxon>
        <taxon>Craniata</taxon>
        <taxon>Vertebrata</taxon>
        <taxon>Cyclostomata</taxon>
        <taxon>Hyperoartia</taxon>
        <taxon>Petromyzontiformes</taxon>
        <taxon>Petromyzontidae</taxon>
        <taxon>Petromyzon</taxon>
    </lineage>
</organism>
<feature type="region of interest" description="Disordered" evidence="23">
    <location>
        <begin position="77"/>
        <end position="146"/>
    </location>
</feature>
<dbReference type="GO" id="GO:0000398">
    <property type="term" value="P:mRNA splicing, via spliceosome"/>
    <property type="evidence" value="ECO:0007669"/>
    <property type="project" value="InterPro"/>
</dbReference>
<dbReference type="GO" id="GO:0003723">
    <property type="term" value="F:RNA binding"/>
    <property type="evidence" value="ECO:0007669"/>
    <property type="project" value="UniProtKB-UniRule"/>
</dbReference>
<dbReference type="InterPro" id="IPR012677">
    <property type="entry name" value="Nucleotide-bd_a/b_plait_sf"/>
</dbReference>
<feature type="domain" description="RRM" evidence="24">
    <location>
        <begin position="288"/>
        <end position="373"/>
    </location>
</feature>
<dbReference type="GO" id="GO:0005686">
    <property type="term" value="C:U2 snRNP"/>
    <property type="evidence" value="ECO:0007669"/>
    <property type="project" value="TreeGrafter"/>
</dbReference>
<feature type="region of interest" description="Disordered" evidence="23">
    <location>
        <begin position="380"/>
        <end position="498"/>
    </location>
</feature>
<keyword evidence="7" id="KW-0507">mRNA processing</keyword>
<dbReference type="PANTHER" id="PTHR15608">
    <property type="entry name" value="SPLICING FACTOR U2AF-ASSOCIATED PROTEIN 2"/>
    <property type="match status" value="1"/>
</dbReference>
<gene>
    <name evidence="26" type="primary">HTATSF1</name>
</gene>
<accession>A0AAJ7UHU7</accession>
<name>A0AAJ7UHU7_PETMA</name>
<keyword evidence="25" id="KW-1185">Reference proteome</keyword>
<keyword evidence="16" id="KW-0804">Transcription</keyword>
<dbReference type="AlphaFoldDB" id="A0AAJ7UHU7"/>
<dbReference type="PROSITE" id="PS50102">
    <property type="entry name" value="RRM"/>
    <property type="match status" value="2"/>
</dbReference>
<evidence type="ECO:0000256" key="22">
    <source>
        <dbReference type="PROSITE-ProRule" id="PRU00176"/>
    </source>
</evidence>
<evidence type="ECO:0000256" key="14">
    <source>
        <dbReference type="ARBA" id="ARBA00023015"/>
    </source>
</evidence>
<dbReference type="Proteomes" id="UP001318040">
    <property type="component" value="Chromosome 73"/>
</dbReference>
<proteinExistence type="inferred from homology"/>
<dbReference type="FunFam" id="3.30.70.330:FF:000105">
    <property type="entry name" value="HIV Tat-specific factor 1 homolog"/>
    <property type="match status" value="1"/>
</dbReference>
<evidence type="ECO:0000256" key="21">
    <source>
        <dbReference type="ARBA" id="ARBA00073773"/>
    </source>
</evidence>
<dbReference type="GO" id="GO:0005694">
    <property type="term" value="C:chromosome"/>
    <property type="evidence" value="ECO:0007669"/>
    <property type="project" value="UniProtKB-SubCell"/>
</dbReference>
<evidence type="ECO:0000256" key="8">
    <source>
        <dbReference type="ARBA" id="ARBA00022728"/>
    </source>
</evidence>
<feature type="domain" description="RRM" evidence="24">
    <location>
        <begin position="156"/>
        <end position="242"/>
    </location>
</feature>
<evidence type="ECO:0000256" key="19">
    <source>
        <dbReference type="ARBA" id="ARBA00023242"/>
    </source>
</evidence>
<keyword evidence="13" id="KW-0007">Acetylation</keyword>
<dbReference type="SMART" id="SM00360">
    <property type="entry name" value="RRM"/>
    <property type="match status" value="2"/>
</dbReference>
<comment type="subcellular location">
    <subcellularLocation>
        <location evidence="2">Chromosome</location>
    </subcellularLocation>
    <subcellularLocation>
        <location evidence="1">Nucleus</location>
    </subcellularLocation>
</comment>